<comment type="subcellular location">
    <subcellularLocation>
        <location evidence="1">Cell inner membrane</location>
        <topology evidence="1">Single-pass membrane protein</topology>
        <orientation evidence="1">Periplasmic side</orientation>
    </subcellularLocation>
</comment>
<dbReference type="EMBL" id="RJUF01000196">
    <property type="protein sequence ID" value="MCP9766198.1"/>
    <property type="molecule type" value="Genomic_DNA"/>
</dbReference>
<dbReference type="NCBIfam" id="TIGR01352">
    <property type="entry name" value="tonB_Cterm"/>
    <property type="match status" value="1"/>
</dbReference>
<keyword evidence="6 10" id="KW-0812">Transmembrane</keyword>
<dbReference type="GO" id="GO:0098797">
    <property type="term" value="C:plasma membrane protein complex"/>
    <property type="evidence" value="ECO:0007669"/>
    <property type="project" value="TreeGrafter"/>
</dbReference>
<evidence type="ECO:0000256" key="3">
    <source>
        <dbReference type="ARBA" id="ARBA00022448"/>
    </source>
</evidence>
<comment type="caution">
    <text evidence="12">The sequence shown here is derived from an EMBL/GenBank/DDBJ whole genome shotgun (WGS) entry which is preliminary data.</text>
</comment>
<keyword evidence="9 10" id="KW-0472">Membrane</keyword>
<feature type="transmembrane region" description="Helical" evidence="10">
    <location>
        <begin position="31"/>
        <end position="53"/>
    </location>
</feature>
<dbReference type="InterPro" id="IPR003538">
    <property type="entry name" value="TonB"/>
</dbReference>
<dbReference type="SUPFAM" id="SSF74653">
    <property type="entry name" value="TolA/TonB C-terminal domain"/>
    <property type="match status" value="1"/>
</dbReference>
<evidence type="ECO:0000256" key="1">
    <source>
        <dbReference type="ARBA" id="ARBA00004383"/>
    </source>
</evidence>
<evidence type="ECO:0000256" key="6">
    <source>
        <dbReference type="ARBA" id="ARBA00022692"/>
    </source>
</evidence>
<evidence type="ECO:0000313" key="13">
    <source>
        <dbReference type="Proteomes" id="UP001204144"/>
    </source>
</evidence>
<dbReference type="InterPro" id="IPR051045">
    <property type="entry name" value="TonB-dependent_transducer"/>
</dbReference>
<evidence type="ECO:0000256" key="2">
    <source>
        <dbReference type="ARBA" id="ARBA00006555"/>
    </source>
</evidence>
<dbReference type="GO" id="GO:0015031">
    <property type="term" value="P:protein transport"/>
    <property type="evidence" value="ECO:0007669"/>
    <property type="project" value="UniProtKB-KW"/>
</dbReference>
<dbReference type="Gene3D" id="3.30.1150.10">
    <property type="match status" value="1"/>
</dbReference>
<keyword evidence="4" id="KW-1003">Cell membrane</keyword>
<dbReference type="GO" id="GO:0055085">
    <property type="term" value="P:transmembrane transport"/>
    <property type="evidence" value="ECO:0007669"/>
    <property type="project" value="InterPro"/>
</dbReference>
<protein>
    <submittedName>
        <fullName evidence="12">Energy transducer TonB</fullName>
    </submittedName>
</protein>
<dbReference type="RefSeq" id="WP_255039908.1">
    <property type="nucleotide sequence ID" value="NZ_RJUF01000196.1"/>
</dbReference>
<evidence type="ECO:0000259" key="11">
    <source>
        <dbReference type="PROSITE" id="PS52015"/>
    </source>
</evidence>
<evidence type="ECO:0000256" key="8">
    <source>
        <dbReference type="ARBA" id="ARBA00022989"/>
    </source>
</evidence>
<evidence type="ECO:0000256" key="7">
    <source>
        <dbReference type="ARBA" id="ARBA00022927"/>
    </source>
</evidence>
<evidence type="ECO:0000256" key="4">
    <source>
        <dbReference type="ARBA" id="ARBA00022475"/>
    </source>
</evidence>
<comment type="similarity">
    <text evidence="2">Belongs to the TonB family.</text>
</comment>
<evidence type="ECO:0000256" key="9">
    <source>
        <dbReference type="ARBA" id="ARBA00023136"/>
    </source>
</evidence>
<keyword evidence="3" id="KW-0813">Transport</keyword>
<dbReference type="AlphaFoldDB" id="A0AAE3H760"/>
<name>A0AAE3H760_9BACT</name>
<dbReference type="GO" id="GO:0031992">
    <property type="term" value="F:energy transducer activity"/>
    <property type="evidence" value="ECO:0007669"/>
    <property type="project" value="InterPro"/>
</dbReference>
<evidence type="ECO:0000256" key="5">
    <source>
        <dbReference type="ARBA" id="ARBA00022519"/>
    </source>
</evidence>
<dbReference type="Pfam" id="PF03544">
    <property type="entry name" value="TonB_C"/>
    <property type="match status" value="1"/>
</dbReference>
<keyword evidence="13" id="KW-1185">Reference proteome</keyword>
<dbReference type="InterPro" id="IPR006260">
    <property type="entry name" value="TonB/TolA_C"/>
</dbReference>
<reference evidence="12 13" key="1">
    <citation type="submission" date="2018-11" db="EMBL/GenBank/DDBJ databases">
        <title>Novel bacteria species description.</title>
        <authorList>
            <person name="Han J.-H."/>
        </authorList>
    </citation>
    <scope>NUCLEOTIDE SEQUENCE [LARGE SCALE GENOMIC DNA]</scope>
    <source>
        <strain evidence="12 13">KCTC23259</strain>
    </source>
</reference>
<dbReference type="Proteomes" id="UP001204144">
    <property type="component" value="Unassembled WGS sequence"/>
</dbReference>
<dbReference type="PANTHER" id="PTHR33446:SF2">
    <property type="entry name" value="PROTEIN TONB"/>
    <property type="match status" value="1"/>
</dbReference>
<dbReference type="PANTHER" id="PTHR33446">
    <property type="entry name" value="PROTEIN TONB-RELATED"/>
    <property type="match status" value="1"/>
</dbReference>
<dbReference type="PRINTS" id="PR01374">
    <property type="entry name" value="TONBPROTEIN"/>
</dbReference>
<dbReference type="GO" id="GO:0015891">
    <property type="term" value="P:siderophore transport"/>
    <property type="evidence" value="ECO:0007669"/>
    <property type="project" value="InterPro"/>
</dbReference>
<organism evidence="12 13">
    <name type="scientific">Lacihabitans soyangensis</name>
    <dbReference type="NCBI Taxonomy" id="869394"/>
    <lineage>
        <taxon>Bacteria</taxon>
        <taxon>Pseudomonadati</taxon>
        <taxon>Bacteroidota</taxon>
        <taxon>Cytophagia</taxon>
        <taxon>Cytophagales</taxon>
        <taxon>Leadbetterellaceae</taxon>
        <taxon>Lacihabitans</taxon>
    </lineage>
</organism>
<gene>
    <name evidence="12" type="ORF">EGI31_24940</name>
</gene>
<feature type="domain" description="TonB C-terminal" evidence="11">
    <location>
        <begin position="181"/>
        <end position="271"/>
    </location>
</feature>
<keyword evidence="7" id="KW-0653">Protein transport</keyword>
<keyword evidence="8 10" id="KW-1133">Transmembrane helix</keyword>
<proteinExistence type="inferred from homology"/>
<dbReference type="GO" id="GO:0030288">
    <property type="term" value="C:outer membrane-bounded periplasmic space"/>
    <property type="evidence" value="ECO:0007669"/>
    <property type="project" value="InterPro"/>
</dbReference>
<evidence type="ECO:0000256" key="10">
    <source>
        <dbReference type="SAM" id="Phobius"/>
    </source>
</evidence>
<keyword evidence="5" id="KW-0997">Cell inner membrane</keyword>
<dbReference type="InterPro" id="IPR037682">
    <property type="entry name" value="TonB_C"/>
</dbReference>
<dbReference type="PROSITE" id="PS52015">
    <property type="entry name" value="TONB_CTD"/>
    <property type="match status" value="1"/>
</dbReference>
<accession>A0AAE3H760</accession>
<evidence type="ECO:0000313" key="12">
    <source>
        <dbReference type="EMBL" id="MCP9766198.1"/>
    </source>
</evidence>
<sequence>MKNTENFDDIIFENRNKAYGAYYLRKNYSNYLTRAMVIGSSCIILLFGGAFTYNKYIVPKLAQNNSNDGTWVILPPPTEPPIEIPEVTPPPPPERVIEQQASIKFLPPIPVDNNDVIIETPPPDPKDIEGKIISSISTEGLETDLLIPPPVAPEITKKIDLDEPDEGKVFVAVEQQPQFPDGDKALYKFLSENIHYPQAAARVNVSGKVYIKFVVEKDGSIGNVEVTKGIGFGCDEEAVRVIKLMPKWTPGKQNGKAVRVYYNMPVVYRLE</sequence>